<dbReference type="EMBL" id="SPHZ02000007">
    <property type="protein sequence ID" value="KAF0906108.1"/>
    <property type="molecule type" value="Genomic_DNA"/>
</dbReference>
<accession>A0A6G1D088</accession>
<protein>
    <submittedName>
        <fullName evidence="2">Uncharacterized protein</fullName>
    </submittedName>
</protein>
<proteinExistence type="predicted"/>
<name>A0A6G1D088_9ORYZ</name>
<keyword evidence="3" id="KW-1185">Reference proteome</keyword>
<comment type="caution">
    <text evidence="2">The sequence shown here is derived from an EMBL/GenBank/DDBJ whole genome shotgun (WGS) entry which is preliminary data.</text>
</comment>
<evidence type="ECO:0000313" key="2">
    <source>
        <dbReference type="EMBL" id="KAF0906108.1"/>
    </source>
</evidence>
<gene>
    <name evidence="2" type="ORF">E2562_009106</name>
</gene>
<reference evidence="2 3" key="1">
    <citation type="submission" date="2019-11" db="EMBL/GenBank/DDBJ databases">
        <title>Whole genome sequence of Oryza granulata.</title>
        <authorList>
            <person name="Li W."/>
        </authorList>
    </citation>
    <scope>NUCLEOTIDE SEQUENCE [LARGE SCALE GENOMIC DNA]</scope>
    <source>
        <strain evidence="3">cv. Menghai</strain>
        <tissue evidence="2">Leaf</tissue>
    </source>
</reference>
<evidence type="ECO:0000313" key="3">
    <source>
        <dbReference type="Proteomes" id="UP000479710"/>
    </source>
</evidence>
<feature type="region of interest" description="Disordered" evidence="1">
    <location>
        <begin position="53"/>
        <end position="78"/>
    </location>
</feature>
<organism evidence="2 3">
    <name type="scientific">Oryza meyeriana var. granulata</name>
    <dbReference type="NCBI Taxonomy" id="110450"/>
    <lineage>
        <taxon>Eukaryota</taxon>
        <taxon>Viridiplantae</taxon>
        <taxon>Streptophyta</taxon>
        <taxon>Embryophyta</taxon>
        <taxon>Tracheophyta</taxon>
        <taxon>Spermatophyta</taxon>
        <taxon>Magnoliopsida</taxon>
        <taxon>Liliopsida</taxon>
        <taxon>Poales</taxon>
        <taxon>Poaceae</taxon>
        <taxon>BOP clade</taxon>
        <taxon>Oryzoideae</taxon>
        <taxon>Oryzeae</taxon>
        <taxon>Oryzinae</taxon>
        <taxon>Oryza</taxon>
        <taxon>Oryza meyeriana</taxon>
    </lineage>
</organism>
<dbReference type="Proteomes" id="UP000479710">
    <property type="component" value="Unassembled WGS sequence"/>
</dbReference>
<evidence type="ECO:0000256" key="1">
    <source>
        <dbReference type="SAM" id="MobiDB-lite"/>
    </source>
</evidence>
<dbReference type="AlphaFoldDB" id="A0A6G1D088"/>
<sequence>MSWPRNAAIYWPRHGAVNLDEARAEEIGHGLDRERLTPLMDMALGFLYLSQPKPPERSKGGGEELIGNGDFPAVAQRR</sequence>